<dbReference type="Gene3D" id="3.30.40.10">
    <property type="entry name" value="Zinc/RING finger domain, C3HC4 (zinc finger)"/>
    <property type="match status" value="2"/>
</dbReference>
<evidence type="ECO:0000256" key="3">
    <source>
        <dbReference type="ARBA" id="ARBA00022833"/>
    </source>
</evidence>
<dbReference type="PANTHER" id="PTHR13793:SF158">
    <property type="entry name" value="PHD-TYPE DOMAIN-CONTAINING PROTEIN"/>
    <property type="match status" value="1"/>
</dbReference>
<dbReference type="GO" id="GO:0008270">
    <property type="term" value="F:zinc ion binding"/>
    <property type="evidence" value="ECO:0007669"/>
    <property type="project" value="UniProtKB-KW"/>
</dbReference>
<feature type="region of interest" description="Disordered" evidence="6">
    <location>
        <begin position="599"/>
        <end position="677"/>
    </location>
</feature>
<dbReference type="GO" id="GO:0006357">
    <property type="term" value="P:regulation of transcription by RNA polymerase II"/>
    <property type="evidence" value="ECO:0007669"/>
    <property type="project" value="TreeGrafter"/>
</dbReference>
<dbReference type="PROSITE" id="PS51805">
    <property type="entry name" value="EPHD"/>
    <property type="match status" value="1"/>
</dbReference>
<dbReference type="InterPro" id="IPR019786">
    <property type="entry name" value="Zinc_finger_PHD-type_CS"/>
</dbReference>
<keyword evidence="3" id="KW-0862">Zinc</keyword>
<dbReference type="InterPro" id="IPR011011">
    <property type="entry name" value="Znf_FYVE_PHD"/>
</dbReference>
<feature type="compositionally biased region" description="Low complexity" evidence="6">
    <location>
        <begin position="62"/>
        <end position="71"/>
    </location>
</feature>
<keyword evidence="2 4" id="KW-0863">Zinc-finger</keyword>
<feature type="region of interest" description="Disordered" evidence="6">
    <location>
        <begin position="1"/>
        <end position="92"/>
    </location>
</feature>
<accession>A0A8S1GVN3</accession>
<comment type="caution">
    <text evidence="9">The sequence shown here is derived from an EMBL/GenBank/DDBJ whole genome shotgun (WGS) entry which is preliminary data.</text>
</comment>
<feature type="region of interest" description="Disordered" evidence="6">
    <location>
        <begin position="503"/>
        <end position="534"/>
    </location>
</feature>
<dbReference type="InterPro" id="IPR001965">
    <property type="entry name" value="Znf_PHD"/>
</dbReference>
<evidence type="ECO:0008006" key="11">
    <source>
        <dbReference type="Google" id="ProtNLM"/>
    </source>
</evidence>
<dbReference type="Proteomes" id="UP000835052">
    <property type="component" value="Unassembled WGS sequence"/>
</dbReference>
<organism evidence="9 10">
    <name type="scientific">Caenorhabditis auriculariae</name>
    <dbReference type="NCBI Taxonomy" id="2777116"/>
    <lineage>
        <taxon>Eukaryota</taxon>
        <taxon>Metazoa</taxon>
        <taxon>Ecdysozoa</taxon>
        <taxon>Nematoda</taxon>
        <taxon>Chromadorea</taxon>
        <taxon>Rhabditida</taxon>
        <taxon>Rhabditina</taxon>
        <taxon>Rhabditomorpha</taxon>
        <taxon>Rhabditoidea</taxon>
        <taxon>Rhabditidae</taxon>
        <taxon>Peloderinae</taxon>
        <taxon>Caenorhabditis</taxon>
    </lineage>
</organism>
<dbReference type="SMART" id="SM00249">
    <property type="entry name" value="PHD"/>
    <property type="match status" value="3"/>
</dbReference>
<evidence type="ECO:0000313" key="10">
    <source>
        <dbReference type="Proteomes" id="UP000835052"/>
    </source>
</evidence>
<dbReference type="EMBL" id="CAJGYM010000005">
    <property type="protein sequence ID" value="CAD6186902.1"/>
    <property type="molecule type" value="Genomic_DNA"/>
</dbReference>
<reference evidence="9" key="1">
    <citation type="submission" date="2020-10" db="EMBL/GenBank/DDBJ databases">
        <authorList>
            <person name="Kikuchi T."/>
        </authorList>
    </citation>
    <scope>NUCLEOTIDE SEQUENCE</scope>
    <source>
        <strain evidence="9">NKZ352</strain>
    </source>
</reference>
<evidence type="ECO:0000259" key="8">
    <source>
        <dbReference type="PROSITE" id="PS51805"/>
    </source>
</evidence>
<dbReference type="OrthoDB" id="336088at2759"/>
<feature type="domain" description="PHD-type" evidence="7">
    <location>
        <begin position="540"/>
        <end position="594"/>
    </location>
</feature>
<proteinExistence type="predicted"/>
<dbReference type="InterPro" id="IPR034732">
    <property type="entry name" value="EPHD"/>
</dbReference>
<feature type="compositionally biased region" description="Acidic residues" evidence="6">
    <location>
        <begin position="43"/>
        <end position="61"/>
    </location>
</feature>
<keyword evidence="1" id="KW-0479">Metal-binding</keyword>
<sequence>MIDQIGTRMSEAEKKSFFEHARTRAPGKRQVKPTAAVLLDLDLPPDEEDDDEEFVADDGSQESDGSSSESSTEGDGDEDEEEEEKEGDEKKDIEELATETVAESSVPICSICLNQRPSLANDEVMHCDKCGVAVHEACYGGDHTGSHSEDSDDDSPTELWFCEACVYGLREPPFCEFCPSRYGAFKRSDVGGRWVHPLCAFYTPSATFGDIDKYSAISWQEMDHRLFGKKPCSACTNKLEARTGITIRCEIGLCKEHFHVSCAQRLGYLVDHSEMEEKATSNEAPVSQYVTCKRHSNSDNAKALRTAYAKWFIQEERRLTVARRKVLTEREERKRLEYFEKSQQNFKSLESVTICWPKETWGRPERARRSRHLHTSPRYLNAFKEKAELANIDEEHFEQEFLRLDVESLPFLSPGFSREFVDYFFHRENHVVLQEKKKLEMLRKSIQTLKDRKFSREADNEKKQLEAQAAESAEDLEDSCALLTRFYNVLQLVGVKRINKPSIVQSKQSSPPSKKMKLSKSVTPPASSAKNSSVEANGAVHNCAECNKTHDQHLMTNCDECLKYYHIGCLDPPLERLPKRTANIGWVCHQCDTDNEDEEAVEDETSNDGPRKLRQRSDTLKIKKNAEIQEQNRAFREAVRRSKLDYKPPTKKPKKQSATPRSLSRKTAHSDDDEPEL</sequence>
<feature type="compositionally biased region" description="Low complexity" evidence="6">
    <location>
        <begin position="503"/>
        <end position="513"/>
    </location>
</feature>
<dbReference type="CDD" id="cd15562">
    <property type="entry name" value="PHD2_PHF14"/>
    <property type="match status" value="1"/>
</dbReference>
<feature type="coiled-coil region" evidence="5">
    <location>
        <begin position="432"/>
        <end position="475"/>
    </location>
</feature>
<dbReference type="PANTHER" id="PTHR13793">
    <property type="entry name" value="PHD FINGER PROTEINS"/>
    <property type="match status" value="1"/>
</dbReference>
<dbReference type="InterPro" id="IPR050701">
    <property type="entry name" value="Histone_Mod_Regulator"/>
</dbReference>
<feature type="compositionally biased region" description="Basic and acidic residues" evidence="6">
    <location>
        <begin position="10"/>
        <end position="22"/>
    </location>
</feature>
<evidence type="ECO:0000256" key="5">
    <source>
        <dbReference type="SAM" id="Coils"/>
    </source>
</evidence>
<feature type="compositionally biased region" description="Acidic residues" evidence="6">
    <location>
        <begin position="72"/>
        <end position="86"/>
    </location>
</feature>
<evidence type="ECO:0000313" key="9">
    <source>
        <dbReference type="EMBL" id="CAD6186902.1"/>
    </source>
</evidence>
<feature type="domain" description="PHD-type" evidence="8">
    <location>
        <begin position="172"/>
        <end position="296"/>
    </location>
</feature>
<dbReference type="SUPFAM" id="SSF57903">
    <property type="entry name" value="FYVE/PHD zinc finger"/>
    <property type="match status" value="2"/>
</dbReference>
<evidence type="ECO:0000259" key="7">
    <source>
        <dbReference type="PROSITE" id="PS50016"/>
    </source>
</evidence>
<protein>
    <recommendedName>
        <fullName evidence="11">PHD finger protein 14</fullName>
    </recommendedName>
</protein>
<dbReference type="Pfam" id="PF13832">
    <property type="entry name" value="zf-HC5HC2H_2"/>
    <property type="match status" value="1"/>
</dbReference>
<name>A0A8S1GVN3_9PELO</name>
<dbReference type="PROSITE" id="PS50016">
    <property type="entry name" value="ZF_PHD_2"/>
    <property type="match status" value="2"/>
</dbReference>
<dbReference type="InterPro" id="IPR019787">
    <property type="entry name" value="Znf_PHD-finger"/>
</dbReference>
<dbReference type="InterPro" id="IPR013083">
    <property type="entry name" value="Znf_RING/FYVE/PHD"/>
</dbReference>
<evidence type="ECO:0000256" key="4">
    <source>
        <dbReference type="PROSITE-ProRule" id="PRU00146"/>
    </source>
</evidence>
<feature type="compositionally biased region" description="Basic and acidic residues" evidence="6">
    <location>
        <begin position="633"/>
        <end position="648"/>
    </location>
</feature>
<dbReference type="Pfam" id="PF00628">
    <property type="entry name" value="PHD"/>
    <property type="match status" value="1"/>
</dbReference>
<dbReference type="Gene3D" id="2.30.30.1150">
    <property type="match status" value="1"/>
</dbReference>
<keyword evidence="10" id="KW-1185">Reference proteome</keyword>
<feature type="compositionally biased region" description="Polar residues" evidence="6">
    <location>
        <begin position="522"/>
        <end position="534"/>
    </location>
</feature>
<keyword evidence="5" id="KW-0175">Coiled coil</keyword>
<gene>
    <name evidence="9" type="ORF">CAUJ_LOCUS2821</name>
</gene>
<evidence type="ECO:0000256" key="6">
    <source>
        <dbReference type="SAM" id="MobiDB-lite"/>
    </source>
</evidence>
<evidence type="ECO:0000256" key="1">
    <source>
        <dbReference type="ARBA" id="ARBA00022723"/>
    </source>
</evidence>
<dbReference type="AlphaFoldDB" id="A0A8S1GVN3"/>
<feature type="domain" description="PHD-type" evidence="7">
    <location>
        <begin position="106"/>
        <end position="168"/>
    </location>
</feature>
<evidence type="ECO:0000256" key="2">
    <source>
        <dbReference type="ARBA" id="ARBA00022771"/>
    </source>
</evidence>
<dbReference type="PROSITE" id="PS01359">
    <property type="entry name" value="ZF_PHD_1"/>
    <property type="match status" value="1"/>
</dbReference>
<feature type="compositionally biased region" description="Basic and acidic residues" evidence="6">
    <location>
        <begin position="609"/>
        <end position="627"/>
    </location>
</feature>